<protein>
    <submittedName>
        <fullName evidence="1">Uncharacterized protein</fullName>
    </submittedName>
</protein>
<keyword evidence="2" id="KW-1185">Reference proteome</keyword>
<dbReference type="Proteomes" id="UP000243073">
    <property type="component" value="Unassembled WGS sequence"/>
</dbReference>
<dbReference type="InterPro" id="IPR021730">
    <property type="entry name" value="YdbH"/>
</dbReference>
<dbReference type="AlphaFoldDB" id="A0A1J4QAE3"/>
<dbReference type="EMBL" id="MDKE01000066">
    <property type="protein sequence ID" value="OIN04790.1"/>
    <property type="molecule type" value="Genomic_DNA"/>
</dbReference>
<proteinExistence type="predicted"/>
<evidence type="ECO:0000313" key="1">
    <source>
        <dbReference type="EMBL" id="OIN04790.1"/>
    </source>
</evidence>
<evidence type="ECO:0000313" key="2">
    <source>
        <dbReference type="Proteomes" id="UP000243073"/>
    </source>
</evidence>
<gene>
    <name evidence="1" type="ORF">BFR47_05700</name>
</gene>
<dbReference type="STRING" id="1414654.BFR47_05700"/>
<comment type="caution">
    <text evidence="1">The sequence shown here is derived from an EMBL/GenBank/DDBJ whole genome shotgun (WGS) entry which is preliminary data.</text>
</comment>
<accession>A0A1J4QAE3</accession>
<dbReference type="RefSeq" id="WP_071473885.1">
    <property type="nucleotide sequence ID" value="NZ_MDKE01000066.1"/>
</dbReference>
<sequence>MVLRLLCWTGLLLPAMVSALPLPEWLHAQATLARAQVPACPREQAHGLTLTLNEGRLEGGLEQLSLDLGCSRSGGGGAKGERDALSLLLTLPPIDFRVDRLTLYLPKVMLTGAAELRHHRQHLEIVWQTDAGAAQFTLAPERQGWRWQGELPGALLASTLNQPVTLSGDWQPGQPLQWLAEGELPAPLAGGWQLQLTAEQGPQGWQLLPESRLKVARLNWKHLELNQLELRPVGASSLEGDWRMRLHWQRGRWQQQVFPGAALLLSGTGLDRRRGSVALDLGADLQLKGDWRYDRGLALVVPAQSLPVTGLWQWLNGWLALPVGLEPEAGRLRLSLQAPNLLDTGQPIDLEAELSEGRLSYRDMHAEQLAARFRLRWEQQRLQGIGPQAVSAAKLEVGIPITDIHAALDWRQRGPWLSGLTAKAFGGQLALAPMALTAAPHGEVHLSDISLAQVLSYARVDGLTGNGRLNGRLPFSFEQGFSVTAGKAYSDNGWISYQAGAQLLATGESNLSLGLTLGLLSDLRYRRLEADISMAPGGEAVIDSRLRGQAPVMGKMHPVNFNYRHQENLLQLLASLRFAQELSERLPARLQGESE</sequence>
<reference evidence="1 2" key="1">
    <citation type="submission" date="2016-07" db="EMBL/GenBank/DDBJ databases">
        <title>Draft Genome Sequence of Oceanisphaera psychrotolerans, isolated from coastal sediment samples.</title>
        <authorList>
            <person name="Zhuo S."/>
            <person name="Ruan Z."/>
        </authorList>
    </citation>
    <scope>NUCLEOTIDE SEQUENCE [LARGE SCALE GENOMIC DNA]</scope>
    <source>
        <strain evidence="1 2">LAM-WHM-ZC</strain>
    </source>
</reference>
<organism evidence="1 2">
    <name type="scientific">Oceanisphaera psychrotolerans</name>
    <dbReference type="NCBI Taxonomy" id="1414654"/>
    <lineage>
        <taxon>Bacteria</taxon>
        <taxon>Pseudomonadati</taxon>
        <taxon>Pseudomonadota</taxon>
        <taxon>Gammaproteobacteria</taxon>
        <taxon>Aeromonadales</taxon>
        <taxon>Aeromonadaceae</taxon>
        <taxon>Oceanisphaera</taxon>
    </lineage>
</organism>
<name>A0A1J4QAE3_9GAMM</name>
<dbReference type="Pfam" id="PF11739">
    <property type="entry name" value="YdbH-like"/>
    <property type="match status" value="1"/>
</dbReference>
<dbReference type="OrthoDB" id="5596796at2"/>